<comment type="caution">
    <text evidence="2">The sequence shown here is derived from an EMBL/GenBank/DDBJ whole genome shotgun (WGS) entry which is preliminary data.</text>
</comment>
<dbReference type="InterPro" id="IPR001853">
    <property type="entry name" value="DSBA-like_thioredoxin_dom"/>
</dbReference>
<evidence type="ECO:0000313" key="2">
    <source>
        <dbReference type="EMBL" id="KAK3400496.1"/>
    </source>
</evidence>
<evidence type="ECO:0000313" key="3">
    <source>
        <dbReference type="Proteomes" id="UP001281003"/>
    </source>
</evidence>
<dbReference type="GO" id="GO:0016491">
    <property type="term" value="F:oxidoreductase activity"/>
    <property type="evidence" value="ECO:0007669"/>
    <property type="project" value="InterPro"/>
</dbReference>
<dbReference type="CDD" id="cd03024">
    <property type="entry name" value="DsbA_FrnE"/>
    <property type="match status" value="1"/>
</dbReference>
<gene>
    <name evidence="2" type="ORF">B0T20DRAFT_459396</name>
</gene>
<reference evidence="2" key="2">
    <citation type="submission" date="2023-07" db="EMBL/GenBank/DDBJ databases">
        <authorList>
            <consortium name="Lawrence Berkeley National Laboratory"/>
            <person name="Haridas S."/>
            <person name="Hensen N."/>
            <person name="Bonometti L."/>
            <person name="Westerberg I."/>
            <person name="Brannstrom I.O."/>
            <person name="Guillou S."/>
            <person name="Cros-Aarteil S."/>
            <person name="Calhoun S."/>
            <person name="Kuo A."/>
            <person name="Mondo S."/>
            <person name="Pangilinan J."/>
            <person name="Riley R."/>
            <person name="LaButti K."/>
            <person name="Andreopoulos B."/>
            <person name="Lipzen A."/>
            <person name="Chen C."/>
            <person name="Yanf M."/>
            <person name="Daum C."/>
            <person name="Ng V."/>
            <person name="Clum A."/>
            <person name="Steindorff A."/>
            <person name="Ohm R."/>
            <person name="Martin F."/>
            <person name="Silar P."/>
            <person name="Natvig D."/>
            <person name="Lalanne C."/>
            <person name="Gautier V."/>
            <person name="Ament-velasquez S.L."/>
            <person name="Kruys A."/>
            <person name="Hutchinson M.I."/>
            <person name="Powell A.J."/>
            <person name="Barry K."/>
            <person name="Miller A.N."/>
            <person name="Grigoriev I.V."/>
            <person name="Debuchy R."/>
            <person name="Gladieux P."/>
            <person name="Thoren M.H."/>
            <person name="Johannesson H."/>
        </authorList>
    </citation>
    <scope>NUCLEOTIDE SEQUENCE</scope>
    <source>
        <strain evidence="2">FGSC 1904</strain>
    </source>
</reference>
<dbReference type="AlphaFoldDB" id="A0AAE0PII2"/>
<reference evidence="2" key="1">
    <citation type="journal article" date="2023" name="Mol. Phylogenet. Evol.">
        <title>Genome-scale phylogeny and comparative genomics of the fungal order Sordariales.</title>
        <authorList>
            <person name="Hensen N."/>
            <person name="Bonometti L."/>
            <person name="Westerberg I."/>
            <person name="Brannstrom I.O."/>
            <person name="Guillou S."/>
            <person name="Cros-Aarteil S."/>
            <person name="Calhoun S."/>
            <person name="Haridas S."/>
            <person name="Kuo A."/>
            <person name="Mondo S."/>
            <person name="Pangilinan J."/>
            <person name="Riley R."/>
            <person name="LaButti K."/>
            <person name="Andreopoulos B."/>
            <person name="Lipzen A."/>
            <person name="Chen C."/>
            <person name="Yan M."/>
            <person name="Daum C."/>
            <person name="Ng V."/>
            <person name="Clum A."/>
            <person name="Steindorff A."/>
            <person name="Ohm R.A."/>
            <person name="Martin F."/>
            <person name="Silar P."/>
            <person name="Natvig D.O."/>
            <person name="Lalanne C."/>
            <person name="Gautier V."/>
            <person name="Ament-Velasquez S.L."/>
            <person name="Kruys A."/>
            <person name="Hutchinson M.I."/>
            <person name="Powell A.J."/>
            <person name="Barry K."/>
            <person name="Miller A.N."/>
            <person name="Grigoriev I.V."/>
            <person name="Debuchy R."/>
            <person name="Gladieux P."/>
            <person name="Hiltunen Thoren M."/>
            <person name="Johannesson H."/>
        </authorList>
    </citation>
    <scope>NUCLEOTIDE SEQUENCE</scope>
    <source>
        <strain evidence="2">FGSC 1904</strain>
    </source>
</reference>
<dbReference type="Pfam" id="PF01323">
    <property type="entry name" value="DSBA"/>
    <property type="match status" value="1"/>
</dbReference>
<dbReference type="EMBL" id="JAUTDP010000003">
    <property type="protein sequence ID" value="KAK3400496.1"/>
    <property type="molecule type" value="Genomic_DNA"/>
</dbReference>
<dbReference type="Proteomes" id="UP001281003">
    <property type="component" value="Unassembled WGS sequence"/>
</dbReference>
<dbReference type="InterPro" id="IPR036249">
    <property type="entry name" value="Thioredoxin-like_sf"/>
</dbReference>
<dbReference type="PANTHER" id="PTHR13887:SF41">
    <property type="entry name" value="THIOREDOXIN SUPERFAMILY PROTEIN"/>
    <property type="match status" value="1"/>
</dbReference>
<dbReference type="PANTHER" id="PTHR13887">
    <property type="entry name" value="GLUTATHIONE S-TRANSFERASE KAPPA"/>
    <property type="match status" value="1"/>
</dbReference>
<sequence length="227" mass="24824">MTHFQIKVISDIICPWCYIGKRRLERAITLYRSSSIPNLTTKDDTFSITYSPFYLDPSLPKPSPGGDGDGDGGGIDPKVYLAKKIGGDPQRLAMIHARLKAIGESEGINFSLTGKIGNTRDAHRLIQLGKTKSLDVQDRVVAALFELHHEEGQDVSSRGYLVAAAERAGLDGEEVRRWLDGEGGGEEVDGEVEEAQRMGVRGVPHFVINGRSELSGAQEPETFVQEC</sequence>
<evidence type="ECO:0000259" key="1">
    <source>
        <dbReference type="Pfam" id="PF01323"/>
    </source>
</evidence>
<keyword evidence="3" id="KW-1185">Reference proteome</keyword>
<name>A0AAE0PII2_SORBR</name>
<dbReference type="Gene3D" id="3.40.30.10">
    <property type="entry name" value="Glutaredoxin"/>
    <property type="match status" value="1"/>
</dbReference>
<dbReference type="SUPFAM" id="SSF52833">
    <property type="entry name" value="Thioredoxin-like"/>
    <property type="match status" value="1"/>
</dbReference>
<organism evidence="2 3">
    <name type="scientific">Sordaria brevicollis</name>
    <dbReference type="NCBI Taxonomy" id="83679"/>
    <lineage>
        <taxon>Eukaryota</taxon>
        <taxon>Fungi</taxon>
        <taxon>Dikarya</taxon>
        <taxon>Ascomycota</taxon>
        <taxon>Pezizomycotina</taxon>
        <taxon>Sordariomycetes</taxon>
        <taxon>Sordariomycetidae</taxon>
        <taxon>Sordariales</taxon>
        <taxon>Sordariaceae</taxon>
        <taxon>Sordaria</taxon>
    </lineage>
</organism>
<feature type="domain" description="DSBA-like thioredoxin" evidence="1">
    <location>
        <begin position="5"/>
        <end position="225"/>
    </location>
</feature>
<accession>A0AAE0PII2</accession>
<protein>
    <submittedName>
        <fullName evidence="2">DSBA-like thioredoxin domain-containing protein</fullName>
    </submittedName>
</protein>
<proteinExistence type="predicted"/>